<evidence type="ECO:0000313" key="2">
    <source>
        <dbReference type="EMBL" id="KAA1397848.1"/>
    </source>
</evidence>
<evidence type="ECO:0000313" key="3">
    <source>
        <dbReference type="Proteomes" id="UP000380867"/>
    </source>
</evidence>
<organism evidence="2 3">
    <name type="scientific">Aeromicrobium ginsengisoli</name>
    <dbReference type="NCBI Taxonomy" id="363867"/>
    <lineage>
        <taxon>Bacteria</taxon>
        <taxon>Bacillati</taxon>
        <taxon>Actinomycetota</taxon>
        <taxon>Actinomycetes</taxon>
        <taxon>Propionibacteriales</taxon>
        <taxon>Nocardioidaceae</taxon>
        <taxon>Aeromicrobium</taxon>
    </lineage>
</organism>
<reference evidence="2" key="1">
    <citation type="submission" date="2019-09" db="EMBL/GenBank/DDBJ databases">
        <authorList>
            <person name="Li J."/>
        </authorList>
    </citation>
    <scope>NUCLEOTIDE SEQUENCE [LARGE SCALE GENOMIC DNA]</scope>
    <source>
        <strain evidence="2">JCM 14732</strain>
    </source>
</reference>
<proteinExistence type="predicted"/>
<dbReference type="RefSeq" id="WP_149689293.1">
    <property type="nucleotide sequence ID" value="NZ_SDPQ02000002.1"/>
</dbReference>
<protein>
    <submittedName>
        <fullName evidence="2">Uncharacterized protein</fullName>
    </submittedName>
</protein>
<dbReference type="EMBL" id="SDPQ02000002">
    <property type="protein sequence ID" value="KAA1397848.1"/>
    <property type="molecule type" value="Genomic_DNA"/>
</dbReference>
<dbReference type="Proteomes" id="UP000380867">
    <property type="component" value="Unassembled WGS sequence"/>
</dbReference>
<dbReference type="AlphaFoldDB" id="A0A5M4FF45"/>
<sequence length="114" mass="12541">MREKVTGACAVCGQRVSRYWGIGATYVPHGETGEDVLSDITVAGFCRTHKDQVIEVARADTAAKGTIQTFMDPFELREHQVRDFFAMAASIGPGSPPDSPIFSQRLPLKERENN</sequence>
<keyword evidence="3" id="KW-1185">Reference proteome</keyword>
<accession>A0A5M4FF45</accession>
<comment type="caution">
    <text evidence="2">The sequence shown here is derived from an EMBL/GenBank/DDBJ whole genome shotgun (WGS) entry which is preliminary data.</text>
</comment>
<feature type="region of interest" description="Disordered" evidence="1">
    <location>
        <begin position="90"/>
        <end position="114"/>
    </location>
</feature>
<evidence type="ECO:0000256" key="1">
    <source>
        <dbReference type="SAM" id="MobiDB-lite"/>
    </source>
</evidence>
<gene>
    <name evidence="2" type="ORF">ESP70_010925</name>
</gene>
<name>A0A5M4FF45_9ACTN</name>